<dbReference type="Pfam" id="PF09835">
    <property type="entry name" value="DUF2062"/>
    <property type="match status" value="1"/>
</dbReference>
<dbReference type="EMBL" id="JAFKCZ010000014">
    <property type="protein sequence ID" value="MBN7798402.1"/>
    <property type="molecule type" value="Genomic_DNA"/>
</dbReference>
<reference evidence="3" key="1">
    <citation type="submission" date="2021-02" db="EMBL/GenBank/DDBJ databases">
        <title>PHA producing bacteria isolated from coastal sediment in Guangdong, Shenzhen.</title>
        <authorList>
            <person name="Zheng W."/>
            <person name="Yu S."/>
            <person name="Huang Y."/>
        </authorList>
    </citation>
    <scope>NUCLEOTIDE SEQUENCE</scope>
    <source>
        <strain evidence="3">TN14-10</strain>
    </source>
</reference>
<name>A0A939DJ44_9GAMM</name>
<dbReference type="PANTHER" id="PTHR40547">
    <property type="entry name" value="SLL0298 PROTEIN"/>
    <property type="match status" value="1"/>
</dbReference>
<dbReference type="Proteomes" id="UP000664303">
    <property type="component" value="Unassembled WGS sequence"/>
</dbReference>
<organism evidence="3 4">
    <name type="scientific">Parahaliea mediterranea</name>
    <dbReference type="NCBI Taxonomy" id="651086"/>
    <lineage>
        <taxon>Bacteria</taxon>
        <taxon>Pseudomonadati</taxon>
        <taxon>Pseudomonadota</taxon>
        <taxon>Gammaproteobacteria</taxon>
        <taxon>Cellvibrionales</taxon>
        <taxon>Halieaceae</taxon>
        <taxon>Parahaliea</taxon>
    </lineage>
</organism>
<keyword evidence="1" id="KW-0472">Membrane</keyword>
<evidence type="ECO:0000259" key="2">
    <source>
        <dbReference type="Pfam" id="PF09835"/>
    </source>
</evidence>
<feature type="transmembrane region" description="Helical" evidence="1">
    <location>
        <begin position="132"/>
        <end position="157"/>
    </location>
</feature>
<proteinExistence type="predicted"/>
<feature type="transmembrane region" description="Helical" evidence="1">
    <location>
        <begin position="92"/>
        <end position="112"/>
    </location>
</feature>
<feature type="transmembrane region" description="Helical" evidence="1">
    <location>
        <begin position="37"/>
        <end position="55"/>
    </location>
</feature>
<keyword evidence="1" id="KW-1133">Transmembrane helix</keyword>
<protein>
    <submittedName>
        <fullName evidence="3">DUF2062 domain-containing protein</fullName>
    </submittedName>
</protein>
<feature type="transmembrane region" description="Helical" evidence="1">
    <location>
        <begin position="61"/>
        <end position="85"/>
    </location>
</feature>
<feature type="domain" description="DUF2062" evidence="2">
    <location>
        <begin position="24"/>
        <end position="164"/>
    </location>
</feature>
<comment type="caution">
    <text evidence="3">The sequence shown here is derived from an EMBL/GenBank/DDBJ whole genome shotgun (WGS) entry which is preliminary data.</text>
</comment>
<dbReference type="InterPro" id="IPR018639">
    <property type="entry name" value="DUF2062"/>
</dbReference>
<keyword evidence="1" id="KW-0812">Transmembrane</keyword>
<evidence type="ECO:0000313" key="4">
    <source>
        <dbReference type="Proteomes" id="UP000664303"/>
    </source>
</evidence>
<dbReference type="PANTHER" id="PTHR40547:SF1">
    <property type="entry name" value="SLL0298 PROTEIN"/>
    <property type="match status" value="1"/>
</dbReference>
<accession>A0A939DJ44</accession>
<sequence>MPKHTLKQLVPSPARVREIKALGILGEWIYQTNLWHINRYSASMAFFIGLFVAFIPLPGQMIIAALLAILVRCNLPLAVGLIWITNPLTMPAVYYLAYRVGALLIDVPVQFVRFQLSWEWVGSSLGAIWEPFLLGCLVCGLFFGSLGYFVISMLWRWRVASHWKQRKLRRQARAAAAGAAEVSSPPGEG</sequence>
<dbReference type="AlphaFoldDB" id="A0A939DJ44"/>
<evidence type="ECO:0000313" key="3">
    <source>
        <dbReference type="EMBL" id="MBN7798402.1"/>
    </source>
</evidence>
<dbReference type="RefSeq" id="WP_206561845.1">
    <property type="nucleotide sequence ID" value="NZ_JAFKCZ010000014.1"/>
</dbReference>
<evidence type="ECO:0000256" key="1">
    <source>
        <dbReference type="SAM" id="Phobius"/>
    </source>
</evidence>
<gene>
    <name evidence="3" type="ORF">JYP50_17495</name>
</gene>
<keyword evidence="4" id="KW-1185">Reference proteome</keyword>